<keyword evidence="3" id="KW-1185">Reference proteome</keyword>
<reference evidence="2 3" key="1">
    <citation type="journal article" date="2018" name="Genome Announc.">
        <title>Ignatzschineria cameli sp. nov., isolated from necrotic foot tissue of dromedaries (Camelus dromedarius) and associated maggots (Wohlfahrtia species) in Dubai.</title>
        <authorList>
            <person name="Tsang C.C."/>
            <person name="Tang J.Y."/>
            <person name="Fong J.Y."/>
            <person name="Kinne J."/>
            <person name="Lee H.H."/>
            <person name="Joseph M."/>
            <person name="Jose S."/>
            <person name="Schuster R.K."/>
            <person name="Tang Y."/>
            <person name="Sivakumar S."/>
            <person name="Chen J.H."/>
            <person name="Teng J.L."/>
            <person name="Lau S.K."/>
            <person name="Wernery U."/>
            <person name="Woo P.C."/>
        </authorList>
    </citation>
    <scope>NUCLEOTIDE SEQUENCE [LARGE SCALE GENOMIC DNA]</scope>
    <source>
        <strain evidence="2 3">KCTC 22643</strain>
    </source>
</reference>
<dbReference type="Gene3D" id="3.10.450.50">
    <property type="match status" value="1"/>
</dbReference>
<dbReference type="EMBL" id="QEWR01000002">
    <property type="protein sequence ID" value="PWD84473.1"/>
    <property type="molecule type" value="Genomic_DNA"/>
</dbReference>
<evidence type="ECO:0000259" key="1">
    <source>
        <dbReference type="Pfam" id="PF17775"/>
    </source>
</evidence>
<proteinExistence type="predicted"/>
<name>A0A2U2AMM6_9GAMM</name>
<gene>
    <name evidence="2" type="ORF">DC082_02735</name>
</gene>
<dbReference type="Proteomes" id="UP000244948">
    <property type="component" value="Unassembled WGS sequence"/>
</dbReference>
<evidence type="ECO:0000313" key="3">
    <source>
        <dbReference type="Proteomes" id="UP000244948"/>
    </source>
</evidence>
<dbReference type="InterPro" id="IPR048469">
    <property type="entry name" value="YchJ-like_M"/>
</dbReference>
<dbReference type="InterPro" id="IPR032710">
    <property type="entry name" value="NTF2-like_dom_sf"/>
</dbReference>
<dbReference type="AlphaFoldDB" id="A0A2U2AMM6"/>
<comment type="caution">
    <text evidence="2">The sequence shown here is derived from an EMBL/GenBank/DDBJ whole genome shotgun (WGS) entry which is preliminary data.</text>
</comment>
<dbReference type="SUPFAM" id="SSF54427">
    <property type="entry name" value="NTF2-like"/>
    <property type="match status" value="1"/>
</dbReference>
<sequence length="145" mass="16887">MTTTNGSGQWHKKGKKGERNTLICPCQSGCEYHDCCELLHLGKAPLNGEQLMRSRYSAFVMGLERYLLSSWHEETRPETLTLSPEQQWFYLKVIKSCAENDQGEQYVTFEARYRENHQVYKMCEKSRFIKDSSGLLKYIDGEFIA</sequence>
<evidence type="ECO:0000313" key="2">
    <source>
        <dbReference type="EMBL" id="PWD84473.1"/>
    </source>
</evidence>
<dbReference type="RefSeq" id="WP_109235649.1">
    <property type="nucleotide sequence ID" value="NZ_BMXZ01000001.1"/>
</dbReference>
<dbReference type="Pfam" id="PF17775">
    <property type="entry name" value="YchJ_M-like"/>
    <property type="match status" value="1"/>
</dbReference>
<accession>A0A2U2AMM6</accession>
<feature type="domain" description="YchJ-like middle NTF2-like" evidence="1">
    <location>
        <begin position="49"/>
        <end position="141"/>
    </location>
</feature>
<protein>
    <submittedName>
        <fullName evidence="2">Zinc chelation protein SecC</fullName>
    </submittedName>
</protein>
<organism evidence="2 3">
    <name type="scientific">Ignatzschineria indica</name>
    <dbReference type="NCBI Taxonomy" id="472583"/>
    <lineage>
        <taxon>Bacteria</taxon>
        <taxon>Pseudomonadati</taxon>
        <taxon>Pseudomonadota</taxon>
        <taxon>Gammaproteobacteria</taxon>
        <taxon>Cardiobacteriales</taxon>
        <taxon>Ignatzschineriaceae</taxon>
        <taxon>Ignatzschineria</taxon>
    </lineage>
</organism>